<dbReference type="Pfam" id="PF10531">
    <property type="entry name" value="SLBB"/>
    <property type="match status" value="1"/>
</dbReference>
<evidence type="ECO:0000256" key="2">
    <source>
        <dbReference type="ARBA" id="ARBA00022485"/>
    </source>
</evidence>
<keyword evidence="8" id="KW-1278">Translocase</keyword>
<dbReference type="InterPro" id="IPR019554">
    <property type="entry name" value="Soluble_ligand-bd"/>
</dbReference>
<comment type="subunit">
    <text evidence="8">The complex is composed of six subunits: RnfA, RnfB, RnfC, RnfD, RnfE and RnfG.</text>
</comment>
<feature type="compositionally biased region" description="Basic and acidic residues" evidence="10">
    <location>
        <begin position="464"/>
        <end position="486"/>
    </location>
</feature>
<dbReference type="InterPro" id="IPR017900">
    <property type="entry name" value="4Fe4S_Fe_S_CS"/>
</dbReference>
<keyword evidence="5 8" id="KW-0249">Electron transport</keyword>
<dbReference type="AlphaFoldDB" id="F3L5L4"/>
<sequence length="574" mass="62427">MNAIYSFHGGIHPEERKSESNTSAIQAAPLPSYLILPVSQHIGAPAKPAVNVGQRVRKGELIAHADGPLSAAVHASSSGYVVAIEPRIVAHPSGLSDTCIVIETDGHDEAVAITPHPNWQTYERTKLLGLIRDHGIAGLGGAGFPSAYKLNSDHIDTLIINGVECEPYITADDRLMRERSDLLEQGINILQHITGAQRVLIGIEDNKPEATEAVRSACEHRDWRVISVPTMYPSGGEKQLIELLTGKQVPRDGIPADLGIVCQNVATATAIAQAVLHGQPLISRITTLTGECITGKGNYEVRLGTPVEHLLQHGGYTREQSQKVIMGGPLMGFTLPDLRVPIVKTTNCILAPSKTELASDTQSQPCIRCGHCADVCPASLLPQQLYWYAKSQNHEQLDAHNLADCIECGACAYVCPSALPLVQFYRAAKAEIKEKSIEQRQADIAKTRFEARLARLERDAAEREATRAARKAEAKAKAEQDSRFAGEADPVQAAIERAKAKKTRLQQNGEPNSLHSKIEELTAKLERAKFGLEQAHVSGKEEKVLTALSASVQRLERLLASEKAKQEQTQERPE</sequence>
<protein>
    <recommendedName>
        <fullName evidence="8">Ion-translocating oxidoreductase complex subunit C</fullName>
        <ecNumber evidence="8">7.-.-.-</ecNumber>
    </recommendedName>
    <alternativeName>
        <fullName evidence="8">Rnf electron transport complex subunit C</fullName>
    </alternativeName>
</protein>
<evidence type="ECO:0000256" key="9">
    <source>
        <dbReference type="SAM" id="Coils"/>
    </source>
</evidence>
<dbReference type="PANTHER" id="PTHR43034">
    <property type="entry name" value="ION-TRANSLOCATING OXIDOREDUCTASE COMPLEX SUBUNIT C"/>
    <property type="match status" value="1"/>
</dbReference>
<dbReference type="GO" id="GO:0022900">
    <property type="term" value="P:electron transport chain"/>
    <property type="evidence" value="ECO:0007669"/>
    <property type="project" value="UniProtKB-UniRule"/>
</dbReference>
<dbReference type="SUPFAM" id="SSF142019">
    <property type="entry name" value="Nqo1 FMN-binding domain-like"/>
    <property type="match status" value="1"/>
</dbReference>
<keyword evidence="3 8" id="KW-0479">Metal-binding</keyword>
<feature type="binding site" evidence="8">
    <location>
        <position position="366"/>
    </location>
    <ligand>
        <name>[4Fe-4S] cluster</name>
        <dbReference type="ChEBI" id="CHEBI:49883"/>
        <label>1</label>
    </ligand>
</feature>
<feature type="binding site" evidence="8">
    <location>
        <position position="415"/>
    </location>
    <ligand>
        <name>[4Fe-4S] cluster</name>
        <dbReference type="ChEBI" id="CHEBI:49883"/>
        <label>1</label>
    </ligand>
</feature>
<comment type="cofactor">
    <cofactor evidence="8">
        <name>[4Fe-4S] cluster</name>
        <dbReference type="ChEBI" id="CHEBI:49883"/>
    </cofactor>
    <text evidence="8">Binds 2 [4Fe-4S] clusters per subunit.</text>
</comment>
<evidence type="ECO:0000256" key="8">
    <source>
        <dbReference type="HAMAP-Rule" id="MF_00461"/>
    </source>
</evidence>
<dbReference type="RefSeq" id="WP_009577149.1">
    <property type="nucleotide sequence ID" value="NZ_AEIG01000116.1"/>
</dbReference>
<evidence type="ECO:0000256" key="1">
    <source>
        <dbReference type="ARBA" id="ARBA00022448"/>
    </source>
</evidence>
<feature type="region of interest" description="Disordered" evidence="10">
    <location>
        <begin position="1"/>
        <end position="23"/>
    </location>
</feature>
<gene>
    <name evidence="8" type="primary">rnfC</name>
    <name evidence="11" type="ORF">IMCC3088_292</name>
</gene>
<name>F3L5L4_9GAMM</name>
<dbReference type="Gene3D" id="3.40.50.11540">
    <property type="entry name" value="NADH-ubiquinone oxidoreductase 51kDa subunit"/>
    <property type="match status" value="1"/>
</dbReference>
<dbReference type="InterPro" id="IPR026902">
    <property type="entry name" value="RnfC_N"/>
</dbReference>
<evidence type="ECO:0000313" key="12">
    <source>
        <dbReference type="Proteomes" id="UP000005615"/>
    </source>
</evidence>
<evidence type="ECO:0000256" key="3">
    <source>
        <dbReference type="ARBA" id="ARBA00022723"/>
    </source>
</evidence>
<accession>F3L5L4</accession>
<proteinExistence type="inferred from homology"/>
<feature type="binding site" evidence="8">
    <location>
        <position position="376"/>
    </location>
    <ligand>
        <name>[4Fe-4S] cluster</name>
        <dbReference type="ChEBI" id="CHEBI:49883"/>
        <label>2</label>
    </ligand>
</feature>
<comment type="caution">
    <text evidence="11">The sequence shown here is derived from an EMBL/GenBank/DDBJ whole genome shotgun (WGS) entry which is preliminary data.</text>
</comment>
<organism evidence="11 12">
    <name type="scientific">Aequoribacter fuscus</name>
    <dbReference type="NCBI Taxonomy" id="2518989"/>
    <lineage>
        <taxon>Bacteria</taxon>
        <taxon>Pseudomonadati</taxon>
        <taxon>Pseudomonadota</taxon>
        <taxon>Gammaproteobacteria</taxon>
        <taxon>Cellvibrionales</taxon>
        <taxon>Halieaceae</taxon>
        <taxon>Aequoribacter</taxon>
    </lineage>
</organism>
<dbReference type="EC" id="7.-.-.-" evidence="8"/>
<dbReference type="PROSITE" id="PS51379">
    <property type="entry name" value="4FE4S_FER_2"/>
    <property type="match status" value="2"/>
</dbReference>
<dbReference type="NCBIfam" id="NF003454">
    <property type="entry name" value="PRK05035.1"/>
    <property type="match status" value="1"/>
</dbReference>
<dbReference type="eggNOG" id="COG4656">
    <property type="taxonomic scope" value="Bacteria"/>
</dbReference>
<feature type="binding site" evidence="8">
    <location>
        <position position="411"/>
    </location>
    <ligand>
        <name>[4Fe-4S] cluster</name>
        <dbReference type="ChEBI" id="CHEBI:49883"/>
        <label>2</label>
    </ligand>
</feature>
<keyword evidence="1 8" id="KW-0813">Transport</keyword>
<evidence type="ECO:0000256" key="10">
    <source>
        <dbReference type="SAM" id="MobiDB-lite"/>
    </source>
</evidence>
<feature type="binding site" evidence="8">
    <location>
        <position position="405"/>
    </location>
    <ligand>
        <name>[4Fe-4S] cluster</name>
        <dbReference type="ChEBI" id="CHEBI:49883"/>
        <label>2</label>
    </ligand>
</feature>
<dbReference type="STRING" id="2518989.IMCC3088_292"/>
<keyword evidence="2 8" id="KW-0004">4Fe-4S</keyword>
<feature type="region of interest" description="Disordered" evidence="10">
    <location>
        <begin position="464"/>
        <end position="489"/>
    </location>
</feature>
<dbReference type="InterPro" id="IPR017896">
    <property type="entry name" value="4Fe4S_Fe-S-bd"/>
</dbReference>
<comment type="subcellular location">
    <subcellularLocation>
        <location evidence="8">Cell inner membrane</location>
        <topology evidence="8">Peripheral membrane protein</topology>
    </subcellularLocation>
</comment>
<dbReference type="PROSITE" id="PS00198">
    <property type="entry name" value="4FE4S_FER_1"/>
    <property type="match status" value="1"/>
</dbReference>
<evidence type="ECO:0000313" key="11">
    <source>
        <dbReference type="EMBL" id="EGG28382.1"/>
    </source>
</evidence>
<feature type="binding site" evidence="8">
    <location>
        <position position="408"/>
    </location>
    <ligand>
        <name>[4Fe-4S] cluster</name>
        <dbReference type="ChEBI" id="CHEBI:49883"/>
        <label>2</label>
    </ligand>
</feature>
<feature type="coiled-coil region" evidence="9">
    <location>
        <begin position="545"/>
        <end position="572"/>
    </location>
</feature>
<dbReference type="GO" id="GO:0046872">
    <property type="term" value="F:metal ion binding"/>
    <property type="evidence" value="ECO:0007669"/>
    <property type="project" value="UniProtKB-KW"/>
</dbReference>
<evidence type="ECO:0000256" key="4">
    <source>
        <dbReference type="ARBA" id="ARBA00022737"/>
    </source>
</evidence>
<dbReference type="GO" id="GO:0051539">
    <property type="term" value="F:4 iron, 4 sulfur cluster binding"/>
    <property type="evidence" value="ECO:0007669"/>
    <property type="project" value="UniProtKB-KW"/>
</dbReference>
<dbReference type="EMBL" id="AEIG01000116">
    <property type="protein sequence ID" value="EGG28382.1"/>
    <property type="molecule type" value="Genomic_DNA"/>
</dbReference>
<keyword evidence="7 8" id="KW-0411">Iron-sulfur</keyword>
<feature type="binding site" evidence="8">
    <location>
        <position position="372"/>
    </location>
    <ligand>
        <name>[4Fe-4S] cluster</name>
        <dbReference type="ChEBI" id="CHEBI:49883"/>
        <label>1</label>
    </ligand>
</feature>
<dbReference type="PANTHER" id="PTHR43034:SF2">
    <property type="entry name" value="ION-TRANSLOCATING OXIDOREDUCTASE COMPLEX SUBUNIT C"/>
    <property type="match status" value="1"/>
</dbReference>
<dbReference type="Proteomes" id="UP000005615">
    <property type="component" value="Unassembled WGS sequence"/>
</dbReference>
<keyword evidence="4 8" id="KW-0677">Repeat</keyword>
<evidence type="ECO:0000256" key="5">
    <source>
        <dbReference type="ARBA" id="ARBA00022982"/>
    </source>
</evidence>
<dbReference type="InterPro" id="IPR010208">
    <property type="entry name" value="Ion_transpt_RnfC/RsxC"/>
</dbReference>
<keyword evidence="8" id="KW-0997">Cell inner membrane</keyword>
<dbReference type="NCBIfam" id="TIGR01945">
    <property type="entry name" value="rnfC"/>
    <property type="match status" value="1"/>
</dbReference>
<dbReference type="Gene3D" id="3.30.70.20">
    <property type="match status" value="1"/>
</dbReference>
<keyword evidence="8" id="KW-1003">Cell membrane</keyword>
<dbReference type="InterPro" id="IPR037225">
    <property type="entry name" value="Nuo51_FMN-bd_sf"/>
</dbReference>
<dbReference type="OrthoDB" id="9767754at2"/>
<comment type="similarity">
    <text evidence="8">Belongs to the 4Fe4S bacterial-type ferredoxin family. RnfC subfamily.</text>
</comment>
<keyword evidence="6 8" id="KW-0408">Iron</keyword>
<dbReference type="SUPFAM" id="SSF46548">
    <property type="entry name" value="alpha-helical ferredoxin"/>
    <property type="match status" value="1"/>
</dbReference>
<dbReference type="GO" id="GO:0009055">
    <property type="term" value="F:electron transfer activity"/>
    <property type="evidence" value="ECO:0007669"/>
    <property type="project" value="InterPro"/>
</dbReference>
<evidence type="ECO:0000256" key="6">
    <source>
        <dbReference type="ARBA" id="ARBA00023004"/>
    </source>
</evidence>
<keyword evidence="8" id="KW-0472">Membrane</keyword>
<dbReference type="InterPro" id="IPR011538">
    <property type="entry name" value="Nuo51_FMN-bd"/>
</dbReference>
<reference evidence="11 12" key="1">
    <citation type="journal article" date="2011" name="J. Bacteriol.">
        <title>Genome sequence of strain IMCC3088, a proteorhodopsin-containing marine bacterium belonging to the OM60/NOR5 clade.</title>
        <authorList>
            <person name="Jang Y."/>
            <person name="Oh H.M."/>
            <person name="Kang I."/>
            <person name="Lee K."/>
            <person name="Yang S.J."/>
            <person name="Cho J.C."/>
        </authorList>
    </citation>
    <scope>NUCLEOTIDE SEQUENCE [LARGE SCALE GENOMIC DNA]</scope>
    <source>
        <strain evidence="11 12">IMCC3088</strain>
    </source>
</reference>
<dbReference type="HAMAP" id="MF_00461">
    <property type="entry name" value="RsxC_RnfC"/>
    <property type="match status" value="1"/>
</dbReference>
<keyword evidence="9" id="KW-0175">Coiled coil</keyword>
<dbReference type="GO" id="GO:0005886">
    <property type="term" value="C:plasma membrane"/>
    <property type="evidence" value="ECO:0007669"/>
    <property type="project" value="UniProtKB-SubCell"/>
</dbReference>
<feature type="binding site" evidence="8">
    <location>
        <position position="369"/>
    </location>
    <ligand>
        <name>[4Fe-4S] cluster</name>
        <dbReference type="ChEBI" id="CHEBI:49883"/>
        <label>1</label>
    </ligand>
</feature>
<keyword evidence="12" id="KW-1185">Reference proteome</keyword>
<comment type="function">
    <text evidence="8">Part of a membrane-bound complex that couples electron transfer with translocation of ions across the membrane.</text>
</comment>
<dbReference type="Pfam" id="PF13375">
    <property type="entry name" value="RnfC_N"/>
    <property type="match status" value="1"/>
</dbReference>
<dbReference type="Pfam" id="PF12838">
    <property type="entry name" value="Fer4_7"/>
    <property type="match status" value="1"/>
</dbReference>
<dbReference type="Pfam" id="PF01512">
    <property type="entry name" value="Complex1_51K"/>
    <property type="match status" value="1"/>
</dbReference>
<evidence type="ECO:0000256" key="7">
    <source>
        <dbReference type="ARBA" id="ARBA00023014"/>
    </source>
</evidence>